<gene>
    <name evidence="1" type="ORF">GSPATT00032983001</name>
</gene>
<dbReference type="KEGG" id="ptm:GSPATT00032983001"/>
<dbReference type="GeneID" id="5016313"/>
<sequence length="261" mass="30681">MGKKQVNGRFGLDIMFKSWKNNLIGGGSYDDNVEGDSVKTGQWIEISEGFRRISQTKYSGDYKNGRKVGKWNIDFITKDIYSNFNGGGFYDKEDSFKTGKWVELSDRFYNYSQVTYDGEYKNCKKIGRWIIKFEDEEIGGGYYDNQDSFKTGEWIELSDRFDFYSQVTYKGKYHKGKKIGKWDILWNFKGVNYELGGGQYDHQTDGLSSIKIGFWIEQSDQFDKWQSILNEGHYENGKKIGRWVEVKFQKIKKEVEFDYVN</sequence>
<name>A0BX64_PARTE</name>
<proteinExistence type="predicted"/>
<dbReference type="PANTHER" id="PTHR33706:SF1">
    <property type="entry name" value="TPR REPEAT PROTEIN"/>
    <property type="match status" value="1"/>
</dbReference>
<accession>A0BX64</accession>
<organism evidence="1 2">
    <name type="scientific">Paramecium tetraurelia</name>
    <dbReference type="NCBI Taxonomy" id="5888"/>
    <lineage>
        <taxon>Eukaryota</taxon>
        <taxon>Sar</taxon>
        <taxon>Alveolata</taxon>
        <taxon>Ciliophora</taxon>
        <taxon>Intramacronucleata</taxon>
        <taxon>Oligohymenophorea</taxon>
        <taxon>Peniculida</taxon>
        <taxon>Parameciidae</taxon>
        <taxon>Paramecium</taxon>
    </lineage>
</organism>
<dbReference type="PANTHER" id="PTHR33706">
    <property type="entry name" value="MORN VARIANT REPEAT PROTEIN"/>
    <property type="match status" value="1"/>
</dbReference>
<dbReference type="RefSeq" id="XP_001430529.1">
    <property type="nucleotide sequence ID" value="XM_001430492.1"/>
</dbReference>
<dbReference type="EMBL" id="CT868024">
    <property type="protein sequence ID" value="CAK63131.1"/>
    <property type="molecule type" value="Genomic_DNA"/>
</dbReference>
<keyword evidence="2" id="KW-1185">Reference proteome</keyword>
<evidence type="ECO:0008006" key="3">
    <source>
        <dbReference type="Google" id="ProtNLM"/>
    </source>
</evidence>
<dbReference type="InParanoid" id="A0BX64"/>
<protein>
    <recommendedName>
        <fullName evidence="3">MORN repeat protein</fullName>
    </recommendedName>
</protein>
<evidence type="ECO:0000313" key="2">
    <source>
        <dbReference type="Proteomes" id="UP000000600"/>
    </source>
</evidence>
<evidence type="ECO:0000313" key="1">
    <source>
        <dbReference type="EMBL" id="CAK63131.1"/>
    </source>
</evidence>
<dbReference type="HOGENOM" id="CLU_1096064_0_0_1"/>
<dbReference type="AlphaFoldDB" id="A0BX64"/>
<dbReference type="OMA" id="QWIEISE"/>
<dbReference type="Proteomes" id="UP000000600">
    <property type="component" value="Unassembled WGS sequence"/>
</dbReference>
<reference evidence="1 2" key="1">
    <citation type="journal article" date="2006" name="Nature">
        <title>Global trends of whole-genome duplications revealed by the ciliate Paramecium tetraurelia.</title>
        <authorList>
            <consortium name="Genoscope"/>
            <person name="Aury J.-M."/>
            <person name="Jaillon O."/>
            <person name="Duret L."/>
            <person name="Noel B."/>
            <person name="Jubin C."/>
            <person name="Porcel B.M."/>
            <person name="Segurens B."/>
            <person name="Daubin V."/>
            <person name="Anthouard V."/>
            <person name="Aiach N."/>
            <person name="Arnaiz O."/>
            <person name="Billaut A."/>
            <person name="Beisson J."/>
            <person name="Blanc I."/>
            <person name="Bouhouche K."/>
            <person name="Camara F."/>
            <person name="Duharcourt S."/>
            <person name="Guigo R."/>
            <person name="Gogendeau D."/>
            <person name="Katinka M."/>
            <person name="Keller A.-M."/>
            <person name="Kissmehl R."/>
            <person name="Klotz C."/>
            <person name="Koll F."/>
            <person name="Le Moue A."/>
            <person name="Lepere C."/>
            <person name="Malinsky S."/>
            <person name="Nowacki M."/>
            <person name="Nowak J.K."/>
            <person name="Plattner H."/>
            <person name="Poulain J."/>
            <person name="Ruiz F."/>
            <person name="Serrano V."/>
            <person name="Zagulski M."/>
            <person name="Dessen P."/>
            <person name="Betermier M."/>
            <person name="Weissenbach J."/>
            <person name="Scarpelli C."/>
            <person name="Schachter V."/>
            <person name="Sperling L."/>
            <person name="Meyer E."/>
            <person name="Cohen J."/>
            <person name="Wincker P."/>
        </authorList>
    </citation>
    <scope>NUCLEOTIDE SEQUENCE [LARGE SCALE GENOMIC DNA]</scope>
    <source>
        <strain evidence="1 2">Stock d4-2</strain>
    </source>
</reference>
<dbReference type="OrthoDB" id="320626at2759"/>